<proteinExistence type="predicted"/>
<dbReference type="EMBL" id="JAGZYH010000001">
    <property type="protein sequence ID" value="MBS6620688.1"/>
    <property type="molecule type" value="Genomic_DNA"/>
</dbReference>
<organism evidence="2 3">
    <name type="scientific">Faecalibacterium prausnitzii</name>
    <dbReference type="NCBI Taxonomy" id="853"/>
    <lineage>
        <taxon>Bacteria</taxon>
        <taxon>Bacillati</taxon>
        <taxon>Bacillota</taxon>
        <taxon>Clostridia</taxon>
        <taxon>Eubacteriales</taxon>
        <taxon>Oscillospiraceae</taxon>
        <taxon>Faecalibacterium</taxon>
    </lineage>
</organism>
<feature type="compositionally biased region" description="Basic and acidic residues" evidence="1">
    <location>
        <begin position="190"/>
        <end position="199"/>
    </location>
</feature>
<gene>
    <name evidence="2" type="ORF">KH315_00720</name>
</gene>
<protein>
    <submittedName>
        <fullName evidence="2">Uncharacterized protein</fullName>
    </submittedName>
</protein>
<dbReference type="AlphaFoldDB" id="A0A9E1GFU0"/>
<evidence type="ECO:0000313" key="3">
    <source>
        <dbReference type="Proteomes" id="UP000811365"/>
    </source>
</evidence>
<reference evidence="2" key="1">
    <citation type="submission" date="2021-02" db="EMBL/GenBank/DDBJ databases">
        <title>Infant gut strain persistence is associated with maternal origin, phylogeny, and functional potential including surface adhesion and iron acquisition.</title>
        <authorList>
            <person name="Lou Y.C."/>
        </authorList>
    </citation>
    <scope>NUCLEOTIDE SEQUENCE</scope>
    <source>
        <strain evidence="2">L2_039_000G1_dasL2_039_000G1_maxbin2.maxbin.077</strain>
    </source>
</reference>
<feature type="region of interest" description="Disordered" evidence="1">
    <location>
        <begin position="190"/>
        <end position="216"/>
    </location>
</feature>
<comment type="caution">
    <text evidence="2">The sequence shown here is derived from an EMBL/GenBank/DDBJ whole genome shotgun (WGS) entry which is preliminary data.</text>
</comment>
<evidence type="ECO:0000256" key="1">
    <source>
        <dbReference type="SAM" id="MobiDB-lite"/>
    </source>
</evidence>
<dbReference type="Proteomes" id="UP000811365">
    <property type="component" value="Unassembled WGS sequence"/>
</dbReference>
<name>A0A9E1GFU0_9FIRM</name>
<accession>A0A9E1GFU0</accession>
<feature type="compositionally biased region" description="Acidic residues" evidence="1">
    <location>
        <begin position="203"/>
        <end position="216"/>
    </location>
</feature>
<evidence type="ECO:0000313" key="2">
    <source>
        <dbReference type="EMBL" id="MBS6620688.1"/>
    </source>
</evidence>
<sequence>MKLSGVTKMVKRQLVCNVFHNIKSDDFYIGTASAIYCATGFPLPLNRSQMGALLGISEDTMIEKVVYNDFDCAYKSDLEGFNLDDTVKGEVEVKKMAVGIYYMGEILIPVTTEDKHMVGLICWSQLAPVEDEIKNNGFIRYYQRKRADGRTYYVVKNGMRVRAAVTSYSLNEYAEATLQELVAMLAETHTGEPEEHEQTFDNLTDEVENEANNEDV</sequence>